<comment type="caution">
    <text evidence="1">The sequence shown here is derived from an EMBL/GenBank/DDBJ whole genome shotgun (WGS) entry which is preliminary data.</text>
</comment>
<sequence>MRVMLAGPDEEEWVDALQGLETGREQKNGRPLLQVILVSKSNKVAFFNFIASRLSILPG</sequence>
<dbReference type="AlphaFoldDB" id="A0A7K4EKP8"/>
<dbReference type="EMBL" id="AMWJ02000002">
    <property type="protein sequence ID" value="NNJ18242.1"/>
    <property type="molecule type" value="Genomic_DNA"/>
</dbReference>
<dbReference type="RefSeq" id="WP_158467730.1">
    <property type="nucleotide sequence ID" value="NZ_AMWJ02000002.1"/>
</dbReference>
<gene>
    <name evidence="1" type="ORF">CSV86_025205</name>
</gene>
<evidence type="ECO:0000313" key="2">
    <source>
        <dbReference type="Proteomes" id="UP000010448"/>
    </source>
</evidence>
<dbReference type="Proteomes" id="UP000010448">
    <property type="component" value="Unassembled WGS sequence"/>
</dbReference>
<reference evidence="1 2" key="1">
    <citation type="journal article" date="2013" name="Genome Announc.">
        <title>Genome Sequence of Naphthalene-Degrading Soil Bacterium Pseudomonas putida CSV86.</title>
        <authorList>
            <person name="Phale P.S."/>
            <person name="Paliwal V."/>
            <person name="Raju S.C."/>
            <person name="Modak A."/>
            <person name="Purohit H.J."/>
        </authorList>
    </citation>
    <scope>NUCLEOTIDE SEQUENCE [LARGE SCALE GENOMIC DNA]</scope>
    <source>
        <strain evidence="1 2">CSV86</strain>
    </source>
</reference>
<accession>A0A7K4EKP8</accession>
<proteinExistence type="predicted"/>
<keyword evidence="2" id="KW-1185">Reference proteome</keyword>
<name>A0A7K4EKP8_9PSED</name>
<evidence type="ECO:0000313" key="1">
    <source>
        <dbReference type="EMBL" id="NNJ18242.1"/>
    </source>
</evidence>
<organism evidence="1 2">
    <name type="scientific">Pseudomonas bharatica CSV86</name>
    <dbReference type="NCBI Taxonomy" id="1005395"/>
    <lineage>
        <taxon>Bacteria</taxon>
        <taxon>Pseudomonadati</taxon>
        <taxon>Pseudomonadota</taxon>
        <taxon>Gammaproteobacteria</taxon>
        <taxon>Pseudomonadales</taxon>
        <taxon>Pseudomonadaceae</taxon>
        <taxon>Pseudomonas</taxon>
        <taxon>Pseudomonas bharatica</taxon>
    </lineage>
</organism>
<protein>
    <submittedName>
        <fullName evidence="1">Uncharacterized protein</fullName>
    </submittedName>
</protein>